<organism evidence="10">
    <name type="scientific">Vecturithrix granuli</name>
    <dbReference type="NCBI Taxonomy" id="1499967"/>
    <lineage>
        <taxon>Bacteria</taxon>
        <taxon>Candidatus Moduliflexota</taxon>
        <taxon>Candidatus Vecturitrichia</taxon>
        <taxon>Candidatus Vecturitrichales</taxon>
        <taxon>Candidatus Vecturitrichaceae</taxon>
        <taxon>Candidatus Vecturithrix</taxon>
    </lineage>
</organism>
<reference evidence="10" key="1">
    <citation type="journal article" date="2015" name="PeerJ">
        <title>First genomic representation of candidate bacterial phylum KSB3 points to enhanced environmental sensing as a trigger of wastewater bulking.</title>
        <authorList>
            <person name="Sekiguchi Y."/>
            <person name="Ohashi A."/>
            <person name="Parks D.H."/>
            <person name="Yamauchi T."/>
            <person name="Tyson G.W."/>
            <person name="Hugenholtz P."/>
        </authorList>
    </citation>
    <scope>NUCLEOTIDE SEQUENCE [LARGE SCALE GENOMIC DNA]</scope>
</reference>
<evidence type="ECO:0000256" key="7">
    <source>
        <dbReference type="ARBA" id="ARBA00048247"/>
    </source>
</evidence>
<comment type="pathway">
    <text evidence="1">Nucleotide-sugar biosynthesis; UDP-N-acetyl-alpha-D-glucosamine biosynthesis; N-acetyl-alpha-D-glucosamine 1-phosphate from alpha-D-glucosamine 6-phosphate (route II): step 2/2.</text>
</comment>
<dbReference type="SUPFAM" id="SSF53448">
    <property type="entry name" value="Nucleotide-diphospho-sugar transferases"/>
    <property type="match status" value="1"/>
</dbReference>
<keyword evidence="4" id="KW-0548">Nucleotidyltransferase</keyword>
<comment type="catalytic activity">
    <reaction evidence="8">
        <text>N-acetyl-alpha-D-glucosamine 1-phosphate + UTP + H(+) = UDP-N-acetyl-alpha-D-glucosamine + diphosphate</text>
        <dbReference type="Rhea" id="RHEA:13509"/>
        <dbReference type="ChEBI" id="CHEBI:15378"/>
        <dbReference type="ChEBI" id="CHEBI:33019"/>
        <dbReference type="ChEBI" id="CHEBI:46398"/>
        <dbReference type="ChEBI" id="CHEBI:57705"/>
        <dbReference type="ChEBI" id="CHEBI:57776"/>
        <dbReference type="EC" id="2.7.7.23"/>
    </reaction>
</comment>
<dbReference type="InterPro" id="IPR023915">
    <property type="entry name" value="Bifunctiontional_GlmU_arc-type"/>
</dbReference>
<keyword evidence="11" id="KW-1185">Reference proteome</keyword>
<comment type="pathway">
    <text evidence="2">Nucleotide-sugar biosynthesis; UDP-N-acetyl-alpha-D-glucosamine biosynthesis; UDP-N-acetyl-alpha-D-glucosamine from N-acetyl-alpha-D-glucosamine 1-phosphate: step 1/1.</text>
</comment>
<feature type="domain" description="Nucleotidyl transferase" evidence="9">
    <location>
        <begin position="1"/>
        <end position="221"/>
    </location>
</feature>
<dbReference type="GO" id="GO:0006048">
    <property type="term" value="P:UDP-N-acetylglucosamine biosynthetic process"/>
    <property type="evidence" value="ECO:0007669"/>
    <property type="project" value="UniProtKB-UniPathway"/>
</dbReference>
<dbReference type="SUPFAM" id="SSF51161">
    <property type="entry name" value="Trimeric LpxA-like enzymes"/>
    <property type="match status" value="1"/>
</dbReference>
<evidence type="ECO:0000313" key="11">
    <source>
        <dbReference type="Proteomes" id="UP000030661"/>
    </source>
</evidence>
<dbReference type="HOGENOM" id="CLU_029499_0_1_0"/>
<dbReference type="EMBL" id="DF820471">
    <property type="protein sequence ID" value="GAK59933.1"/>
    <property type="molecule type" value="Genomic_DNA"/>
</dbReference>
<dbReference type="eggNOG" id="COG1208">
    <property type="taxonomic scope" value="Bacteria"/>
</dbReference>
<gene>
    <name evidence="10" type="ORF">U27_06919</name>
</gene>
<keyword evidence="3 10" id="KW-0808">Transferase</keyword>
<evidence type="ECO:0000256" key="3">
    <source>
        <dbReference type="ARBA" id="ARBA00022679"/>
    </source>
</evidence>
<accession>A0A081C5S8</accession>
<dbReference type="NCBIfam" id="TIGR03992">
    <property type="entry name" value="Arch_glmU"/>
    <property type="match status" value="1"/>
</dbReference>
<comment type="catalytic activity">
    <reaction evidence="7">
        <text>alpha-D-glucosamine 1-phosphate + acetyl-CoA = N-acetyl-alpha-D-glucosamine 1-phosphate + CoA + H(+)</text>
        <dbReference type="Rhea" id="RHEA:13725"/>
        <dbReference type="ChEBI" id="CHEBI:15378"/>
        <dbReference type="ChEBI" id="CHEBI:57287"/>
        <dbReference type="ChEBI" id="CHEBI:57288"/>
        <dbReference type="ChEBI" id="CHEBI:57776"/>
        <dbReference type="ChEBI" id="CHEBI:58516"/>
        <dbReference type="EC" id="2.3.1.157"/>
    </reaction>
</comment>
<dbReference type="Gene3D" id="3.90.550.10">
    <property type="entry name" value="Spore Coat Polysaccharide Biosynthesis Protein SpsA, Chain A"/>
    <property type="match status" value="1"/>
</dbReference>
<evidence type="ECO:0000259" key="9">
    <source>
        <dbReference type="Pfam" id="PF00483"/>
    </source>
</evidence>
<dbReference type="PANTHER" id="PTHR43584">
    <property type="entry name" value="NUCLEOTIDYL TRANSFERASE"/>
    <property type="match status" value="1"/>
</dbReference>
<evidence type="ECO:0000256" key="1">
    <source>
        <dbReference type="ARBA" id="ARBA00005166"/>
    </source>
</evidence>
<dbReference type="Proteomes" id="UP000030661">
    <property type="component" value="Unassembled WGS sequence"/>
</dbReference>
<dbReference type="InterPro" id="IPR005835">
    <property type="entry name" value="NTP_transferase_dom"/>
</dbReference>
<dbReference type="InterPro" id="IPR011004">
    <property type="entry name" value="Trimer_LpxA-like_sf"/>
</dbReference>
<evidence type="ECO:0000256" key="5">
    <source>
        <dbReference type="ARBA" id="ARBA00023268"/>
    </source>
</evidence>
<keyword evidence="5" id="KW-0511">Multifunctional enzyme</keyword>
<evidence type="ECO:0000256" key="6">
    <source>
        <dbReference type="ARBA" id="ARBA00023315"/>
    </source>
</evidence>
<dbReference type="InterPro" id="IPR029044">
    <property type="entry name" value="Nucleotide-diphossugar_trans"/>
</dbReference>
<dbReference type="UniPathway" id="UPA00113">
    <property type="reaction ID" value="UER00532"/>
</dbReference>
<evidence type="ECO:0000256" key="8">
    <source>
        <dbReference type="ARBA" id="ARBA00048493"/>
    </source>
</evidence>
<dbReference type="STRING" id="1499967.U27_06919"/>
<dbReference type="GO" id="GO:0003977">
    <property type="term" value="F:UDP-N-acetylglucosamine diphosphorylase activity"/>
    <property type="evidence" value="ECO:0007669"/>
    <property type="project" value="UniProtKB-EC"/>
</dbReference>
<dbReference type="CDD" id="cd04181">
    <property type="entry name" value="NTP_transferase"/>
    <property type="match status" value="1"/>
</dbReference>
<dbReference type="AlphaFoldDB" id="A0A081C5S8"/>
<dbReference type="PANTHER" id="PTHR43584:SF8">
    <property type="entry name" value="N-ACETYLMURAMATE ALPHA-1-PHOSPHATE URIDYLYLTRANSFERASE"/>
    <property type="match status" value="1"/>
</dbReference>
<sequence>MAAGKSTRTYPLTLTKPKPLLRIANKPILAHQLDQFIGLTEEAIIIVGYKSDMIRAYFGESYQGIRLRYVKQSEQLGTGHAVMQVRNHILDRFLVMNGDDLYARQDIEGCLAYPYSLLGMEVEDPRQFGVLTVEDGLVKDLIEKPEHPASNLTSVGMYVFDRQIFDILDNIPRSPRGEYEVTDAVKRFAQQAEVHCHVSTAYWIPVGFPWSLLNANDFLLEQGFEEPHIEGMVESGVEIEGRLSLGKRSIIRQGTRIHGNLWVGDDCVISSNCFMTGNTSIGDHSYIAMANSIKNSVIDQNVRIEPFCNISHSVVGEYALVHSGTVTMSAPLATKTVTSQVKGQIIDSGREQLGVVLADHVFMYPHVVTYPGVKIGPNTAVPAGTVVQEDLM</sequence>
<evidence type="ECO:0000256" key="4">
    <source>
        <dbReference type="ARBA" id="ARBA00022695"/>
    </source>
</evidence>
<evidence type="ECO:0000256" key="2">
    <source>
        <dbReference type="ARBA" id="ARBA00005208"/>
    </source>
</evidence>
<evidence type="ECO:0000313" key="10">
    <source>
        <dbReference type="EMBL" id="GAK59933.1"/>
    </source>
</evidence>
<proteinExistence type="predicted"/>
<name>A0A081C5S8_VECG1</name>
<dbReference type="Pfam" id="PF00483">
    <property type="entry name" value="NTP_transferase"/>
    <property type="match status" value="1"/>
</dbReference>
<dbReference type="InterPro" id="IPR050065">
    <property type="entry name" value="GlmU-like"/>
</dbReference>
<protein>
    <submittedName>
        <fullName evidence="10">Nucleotidyl transferase</fullName>
    </submittedName>
</protein>
<dbReference type="Gene3D" id="2.160.10.10">
    <property type="entry name" value="Hexapeptide repeat proteins"/>
    <property type="match status" value="1"/>
</dbReference>
<dbReference type="GO" id="GO:0019134">
    <property type="term" value="F:glucosamine-1-phosphate N-acetyltransferase activity"/>
    <property type="evidence" value="ECO:0007669"/>
    <property type="project" value="UniProtKB-EC"/>
</dbReference>
<keyword evidence="6" id="KW-0012">Acyltransferase</keyword>